<evidence type="ECO:0000256" key="1">
    <source>
        <dbReference type="ARBA" id="ARBA00008059"/>
    </source>
</evidence>
<organism evidence="7 8">
    <name type="scientific">Fluviibacter phosphoraccumulans</name>
    <dbReference type="NCBI Taxonomy" id="1751046"/>
    <lineage>
        <taxon>Bacteria</taxon>
        <taxon>Pseudomonadati</taxon>
        <taxon>Pseudomonadota</taxon>
        <taxon>Betaproteobacteria</taxon>
        <taxon>Rhodocyclales</taxon>
        <taxon>Fluviibacteraceae</taxon>
        <taxon>Fluviibacter</taxon>
    </lineage>
</organism>
<evidence type="ECO:0000313" key="7">
    <source>
        <dbReference type="EMBL" id="BBU69341.1"/>
    </source>
</evidence>
<protein>
    <submittedName>
        <fullName evidence="7">ATPase AAA</fullName>
    </submittedName>
</protein>
<evidence type="ECO:0000313" key="6">
    <source>
        <dbReference type="EMBL" id="BBU69190.1"/>
    </source>
</evidence>
<dbReference type="InterPro" id="IPR028350">
    <property type="entry name" value="DNAC/IstB-like"/>
</dbReference>
<dbReference type="SMART" id="SM00382">
    <property type="entry name" value="AAA"/>
    <property type="match status" value="1"/>
</dbReference>
<dbReference type="AlphaFoldDB" id="A0A455REE7"/>
<dbReference type="Proteomes" id="UP000463961">
    <property type="component" value="Chromosome"/>
</dbReference>
<evidence type="ECO:0000313" key="5">
    <source>
        <dbReference type="EMBL" id="BBU69043.1"/>
    </source>
</evidence>
<reference evidence="8" key="2">
    <citation type="submission" date="2020-01" db="EMBL/GenBank/DDBJ databases">
        <title>Phosphoaccumulans saitamaens gen. nov., sp. nov., a polyphosphate accumulating bacterium isolated from surface river water.</title>
        <authorList>
            <person name="Watanabe K."/>
            <person name="Suda W."/>
        </authorList>
    </citation>
    <scope>NUCLEOTIDE SEQUENCE [LARGE SCALE GENOMIC DNA]</scope>
    <source>
        <strain evidence="8">ICHIAU1</strain>
    </source>
</reference>
<gene>
    <name evidence="5" type="ORF">ICHIAU1_13260</name>
    <name evidence="6" type="ORF">ICHIAU1_14730</name>
    <name evidence="7" type="ORF">ICHIAU1_16240</name>
</gene>
<dbReference type="PANTHER" id="PTHR30050:SF4">
    <property type="entry name" value="ATP-BINDING PROTEIN RV3427C IN INSERTION SEQUENCE-RELATED"/>
    <property type="match status" value="1"/>
</dbReference>
<evidence type="ECO:0000256" key="3">
    <source>
        <dbReference type="ARBA" id="ARBA00022840"/>
    </source>
</evidence>
<dbReference type="SUPFAM" id="SSF52540">
    <property type="entry name" value="P-loop containing nucleoside triphosphate hydrolases"/>
    <property type="match status" value="1"/>
</dbReference>
<dbReference type="EMBL" id="AP022345">
    <property type="protein sequence ID" value="BBU69190.1"/>
    <property type="molecule type" value="Genomic_DNA"/>
</dbReference>
<name>A0A455REE7_9RHOO</name>
<evidence type="ECO:0000259" key="4">
    <source>
        <dbReference type="SMART" id="SM00382"/>
    </source>
</evidence>
<dbReference type="EMBL" id="AP022345">
    <property type="protein sequence ID" value="BBU69043.1"/>
    <property type="molecule type" value="Genomic_DNA"/>
</dbReference>
<dbReference type="InterPro" id="IPR027417">
    <property type="entry name" value="P-loop_NTPase"/>
</dbReference>
<dbReference type="Pfam" id="PF01695">
    <property type="entry name" value="IstB_IS21"/>
    <property type="match status" value="1"/>
</dbReference>
<reference evidence="7" key="1">
    <citation type="journal article" date="2020" name="Int. J. Syst. Evol. Microbiol.">
        <title>Fluviibacter phosphoraccumulans gen. nov., sp. nov., a polyphosphate-accumulating bacterium of Fluviibacteraceae fam. nov., isolated from surface river water.</title>
        <authorList>
            <person name="Watanabe K."/>
            <person name="Morohoshi S."/>
            <person name="Kunihiro T."/>
            <person name="Ishii Y."/>
            <person name="Takayasu L."/>
            <person name="Ogata Y."/>
            <person name="Shindo C."/>
            <person name="Suda W."/>
        </authorList>
    </citation>
    <scope>NUCLEOTIDE SEQUENCE</scope>
    <source>
        <strain evidence="7">ICHIAU1</strain>
    </source>
</reference>
<dbReference type="GO" id="GO:0005524">
    <property type="term" value="F:ATP binding"/>
    <property type="evidence" value="ECO:0007669"/>
    <property type="project" value="UniProtKB-KW"/>
</dbReference>
<dbReference type="RefSeq" id="WP_162049946.1">
    <property type="nucleotide sequence ID" value="NZ_AP019011.1"/>
</dbReference>
<dbReference type="InterPro" id="IPR047661">
    <property type="entry name" value="IstB"/>
</dbReference>
<dbReference type="PANTHER" id="PTHR30050">
    <property type="entry name" value="CHROMOSOMAL REPLICATION INITIATOR PROTEIN DNAA"/>
    <property type="match status" value="1"/>
</dbReference>
<evidence type="ECO:0000256" key="2">
    <source>
        <dbReference type="ARBA" id="ARBA00022741"/>
    </source>
</evidence>
<proteinExistence type="inferred from homology"/>
<dbReference type="OrthoDB" id="9773429at2"/>
<evidence type="ECO:0000313" key="8">
    <source>
        <dbReference type="Proteomes" id="UP000463961"/>
    </source>
</evidence>
<comment type="similarity">
    <text evidence="1">Belongs to the IS21/IS1162 putative ATP-binding protein family.</text>
</comment>
<accession>A0A455REE7</accession>
<dbReference type="Gene3D" id="3.40.50.300">
    <property type="entry name" value="P-loop containing nucleotide triphosphate hydrolases"/>
    <property type="match status" value="1"/>
</dbReference>
<dbReference type="GO" id="GO:0006260">
    <property type="term" value="P:DNA replication"/>
    <property type="evidence" value="ECO:0007669"/>
    <property type="project" value="TreeGrafter"/>
</dbReference>
<dbReference type="InterPro" id="IPR002611">
    <property type="entry name" value="IstB_ATP-bd"/>
</dbReference>
<keyword evidence="2" id="KW-0547">Nucleotide-binding</keyword>
<keyword evidence="3" id="KW-0067">ATP-binding</keyword>
<sequence>MLMEQTLDNMKALRLPGMAQALEEQYGNPALSDLGFDERLAMMVDREHIWRENRRMSRLLQMARLKSSQACLEDIRYGQGRNLDKSLMAQLGSCQWVHHHQNLILTGATGCGKTWLACALGNAACRQGLSVLYVRTPRLFEELRIAHGDGSFGKRLAALAKTDLLILDDWGLAPLSQSDRNDLLEVLDDRVGTRSTLITSQLPAEHWHAYLNDPTLADAILDRIMHASHKITLSGESLRKTIPEKPRETQ</sequence>
<dbReference type="CDD" id="cd00009">
    <property type="entry name" value="AAA"/>
    <property type="match status" value="1"/>
</dbReference>
<dbReference type="InterPro" id="IPR003593">
    <property type="entry name" value="AAA+_ATPase"/>
</dbReference>
<feature type="domain" description="AAA+ ATPase" evidence="4">
    <location>
        <begin position="99"/>
        <end position="232"/>
    </location>
</feature>
<keyword evidence="8" id="KW-1185">Reference proteome</keyword>
<dbReference type="EMBL" id="AP022345">
    <property type="protein sequence ID" value="BBU69341.1"/>
    <property type="molecule type" value="Genomic_DNA"/>
</dbReference>
<dbReference type="PIRSF" id="PIRSF003073">
    <property type="entry name" value="DNAC_TnpB_IstB"/>
    <property type="match status" value="1"/>
</dbReference>
<dbReference type="NCBIfam" id="NF038214">
    <property type="entry name" value="IS21_help_AAA"/>
    <property type="match status" value="1"/>
</dbReference>